<gene>
    <name evidence="2" type="ORF">F1D05_14380</name>
</gene>
<name>A0A7G6WY13_9ACTN</name>
<evidence type="ECO:0000313" key="3">
    <source>
        <dbReference type="Proteomes" id="UP000515563"/>
    </source>
</evidence>
<reference evidence="2 3" key="2">
    <citation type="journal article" date="2020" name="Microbiol. Resour. Announc.">
        <title>Antarctic desert soil bacteria exhibit high novel natural product potential, evaluated through long-read genome sequencing and comparative genomics.</title>
        <authorList>
            <person name="Benaud N."/>
            <person name="Edwards R.J."/>
            <person name="Amos T.G."/>
            <person name="D'Agostino P.M."/>
            <person name="Gutierrez-Chavez C."/>
            <person name="Montgomery K."/>
            <person name="Nicetic I."/>
            <person name="Ferrari B.C."/>
        </authorList>
    </citation>
    <scope>NUCLEOTIDE SEQUENCE [LARGE SCALE GENOMIC DNA]</scope>
    <source>
        <strain evidence="2 3">SPB151</strain>
    </source>
</reference>
<evidence type="ECO:0008006" key="4">
    <source>
        <dbReference type="Google" id="ProtNLM"/>
    </source>
</evidence>
<sequence length="59" mass="6492">MQLTASMLLVTAVAVFVLIRYAGLKVLHAAVVLLFGFFLAGSEFAPYIRQFLTQFLGVK</sequence>
<reference evidence="3" key="1">
    <citation type="submission" date="2019-09" db="EMBL/GenBank/DDBJ databases">
        <title>Antimicrobial potential of Antarctic Bacteria.</title>
        <authorList>
            <person name="Benaud N."/>
            <person name="Edwards R.J."/>
            <person name="Ferrari B.C."/>
        </authorList>
    </citation>
    <scope>NUCLEOTIDE SEQUENCE [LARGE SCALE GENOMIC DNA]</scope>
    <source>
        <strain evidence="3">SPB151</strain>
    </source>
</reference>
<keyword evidence="3" id="KW-1185">Reference proteome</keyword>
<dbReference type="KEGG" id="kqi:F1D05_14380"/>
<keyword evidence="1" id="KW-0812">Transmembrane</keyword>
<proteinExistence type="predicted"/>
<keyword evidence="1" id="KW-0472">Membrane</keyword>
<dbReference type="Proteomes" id="UP000515563">
    <property type="component" value="Chromosome"/>
</dbReference>
<accession>A0A7G6WY13</accession>
<protein>
    <recommendedName>
        <fullName evidence="4">DUF2304 family protein</fullName>
    </recommendedName>
</protein>
<keyword evidence="1" id="KW-1133">Transmembrane helix</keyword>
<evidence type="ECO:0000256" key="1">
    <source>
        <dbReference type="SAM" id="Phobius"/>
    </source>
</evidence>
<feature type="transmembrane region" description="Helical" evidence="1">
    <location>
        <begin position="7"/>
        <end position="23"/>
    </location>
</feature>
<dbReference type="EMBL" id="CP043661">
    <property type="protein sequence ID" value="QNE18878.1"/>
    <property type="molecule type" value="Genomic_DNA"/>
</dbReference>
<organism evidence="2 3">
    <name type="scientific">Kribbella qitaiheensis</name>
    <dbReference type="NCBI Taxonomy" id="1544730"/>
    <lineage>
        <taxon>Bacteria</taxon>
        <taxon>Bacillati</taxon>
        <taxon>Actinomycetota</taxon>
        <taxon>Actinomycetes</taxon>
        <taxon>Propionibacteriales</taxon>
        <taxon>Kribbellaceae</taxon>
        <taxon>Kribbella</taxon>
    </lineage>
</organism>
<feature type="transmembrane region" description="Helical" evidence="1">
    <location>
        <begin position="29"/>
        <end position="48"/>
    </location>
</feature>
<dbReference type="AlphaFoldDB" id="A0A7G6WY13"/>
<evidence type="ECO:0000313" key="2">
    <source>
        <dbReference type="EMBL" id="QNE18878.1"/>
    </source>
</evidence>